<evidence type="ECO:0000313" key="3">
    <source>
        <dbReference type="Proteomes" id="UP000194546"/>
    </source>
</evidence>
<evidence type="ECO:0000313" key="2">
    <source>
        <dbReference type="EMBL" id="OTP75704.1"/>
    </source>
</evidence>
<proteinExistence type="predicted"/>
<evidence type="ECO:0000313" key="4">
    <source>
        <dbReference type="Proteomes" id="UP000195221"/>
    </source>
</evidence>
<dbReference type="Proteomes" id="UP000195221">
    <property type="component" value="Unassembled WGS sequence"/>
</dbReference>
<organism evidence="2 3">
    <name type="scientific">Caballeronia sordidicola</name>
    <name type="common">Burkholderia sordidicola</name>
    <dbReference type="NCBI Taxonomy" id="196367"/>
    <lineage>
        <taxon>Bacteria</taxon>
        <taxon>Pseudomonadati</taxon>
        <taxon>Pseudomonadota</taxon>
        <taxon>Betaproteobacteria</taxon>
        <taxon>Burkholderiales</taxon>
        <taxon>Burkholderiaceae</taxon>
        <taxon>Caballeronia</taxon>
    </lineage>
</organism>
<reference evidence="1 4" key="2">
    <citation type="submission" date="2017-03" db="EMBL/GenBank/DDBJ databases">
        <title>Genome analysis of strain PAMC 26577.</title>
        <authorList>
            <person name="Oh H.-M."/>
            <person name="Yang J.-A."/>
        </authorList>
    </citation>
    <scope>NUCLEOTIDE SEQUENCE [LARGE SCALE GENOMIC DNA]</scope>
    <source>
        <strain evidence="1 4">PAMC 26577</strain>
    </source>
</reference>
<comment type="caution">
    <text evidence="2">The sequence shown here is derived from an EMBL/GenBank/DDBJ whole genome shotgun (WGS) entry which is preliminary data.</text>
</comment>
<dbReference type="Proteomes" id="UP000194546">
    <property type="component" value="Unassembled WGS sequence"/>
</dbReference>
<gene>
    <name evidence="2" type="ORF">PAMC26510_13105</name>
    <name evidence="1" type="ORF">PAMC26577_40310</name>
</gene>
<dbReference type="EMBL" id="NBTY01000068">
    <property type="protein sequence ID" value="OTP75704.1"/>
    <property type="molecule type" value="Genomic_DNA"/>
</dbReference>
<accession>A0A242MX57</accession>
<evidence type="ECO:0000313" key="1">
    <source>
        <dbReference type="EMBL" id="OTP65485.1"/>
    </source>
</evidence>
<reference evidence="2 3" key="1">
    <citation type="submission" date="2017-03" db="EMBL/GenBank/DDBJ databases">
        <title>Genome analysis of strain PAMC 26510.</title>
        <authorList>
            <person name="Oh H.-M."/>
            <person name="Yang J.-A."/>
        </authorList>
    </citation>
    <scope>NUCLEOTIDE SEQUENCE [LARGE SCALE GENOMIC DNA]</scope>
    <source>
        <strain evidence="2 3">PAMC 26510</strain>
    </source>
</reference>
<dbReference type="AlphaFoldDB" id="A0A242MX57"/>
<dbReference type="EMBL" id="NBTZ01000181">
    <property type="protein sequence ID" value="OTP65485.1"/>
    <property type="molecule type" value="Genomic_DNA"/>
</dbReference>
<protein>
    <submittedName>
        <fullName evidence="2">Uncharacterized protein</fullName>
    </submittedName>
</protein>
<sequence>MHNDEKLGGLLLVLVIGWAYQAIAQCRDFCSLQWSSAMNVRTRWPD</sequence>
<name>A0A242MX57_CABSO</name>